<accession>A0A5C5Y412</accession>
<evidence type="ECO:0000256" key="1">
    <source>
        <dbReference type="SAM" id="MobiDB-lite"/>
    </source>
</evidence>
<evidence type="ECO:0000313" key="3">
    <source>
        <dbReference type="Proteomes" id="UP000317238"/>
    </source>
</evidence>
<dbReference type="OrthoDB" id="292113at2"/>
<comment type="caution">
    <text evidence="2">The sequence shown here is derived from an EMBL/GenBank/DDBJ whole genome shotgun (WGS) entry which is preliminary data.</text>
</comment>
<protein>
    <submittedName>
        <fullName evidence="2">Uncharacterized protein</fullName>
    </submittedName>
</protein>
<reference evidence="2 3" key="1">
    <citation type="submission" date="2019-02" db="EMBL/GenBank/DDBJ databases">
        <title>Deep-cultivation of Planctomycetes and their phenomic and genomic characterization uncovers novel biology.</title>
        <authorList>
            <person name="Wiegand S."/>
            <person name="Jogler M."/>
            <person name="Boedeker C."/>
            <person name="Pinto D."/>
            <person name="Vollmers J."/>
            <person name="Rivas-Marin E."/>
            <person name="Kohn T."/>
            <person name="Peeters S.H."/>
            <person name="Heuer A."/>
            <person name="Rast P."/>
            <person name="Oberbeckmann S."/>
            <person name="Bunk B."/>
            <person name="Jeske O."/>
            <person name="Meyerdierks A."/>
            <person name="Storesund J.E."/>
            <person name="Kallscheuer N."/>
            <person name="Luecker S."/>
            <person name="Lage O.M."/>
            <person name="Pohl T."/>
            <person name="Merkel B.J."/>
            <person name="Hornburger P."/>
            <person name="Mueller R.-W."/>
            <person name="Bruemmer F."/>
            <person name="Labrenz M."/>
            <person name="Spormann A.M."/>
            <person name="Op Den Camp H."/>
            <person name="Overmann J."/>
            <person name="Amann R."/>
            <person name="Jetten M.S.M."/>
            <person name="Mascher T."/>
            <person name="Medema M.H."/>
            <person name="Devos D.P."/>
            <person name="Kaster A.-K."/>
            <person name="Ovreas L."/>
            <person name="Rohde M."/>
            <person name="Galperin M.Y."/>
            <person name="Jogler C."/>
        </authorList>
    </citation>
    <scope>NUCLEOTIDE SEQUENCE [LARGE SCALE GENOMIC DNA]</scope>
    <source>
        <strain evidence="2 3">Pan14r</strain>
    </source>
</reference>
<feature type="compositionally biased region" description="Basic and acidic residues" evidence="1">
    <location>
        <begin position="72"/>
        <end position="82"/>
    </location>
</feature>
<organism evidence="2 3">
    <name type="scientific">Crateriforma conspicua</name>
    <dbReference type="NCBI Taxonomy" id="2527996"/>
    <lineage>
        <taxon>Bacteria</taxon>
        <taxon>Pseudomonadati</taxon>
        <taxon>Planctomycetota</taxon>
        <taxon>Planctomycetia</taxon>
        <taxon>Planctomycetales</taxon>
        <taxon>Planctomycetaceae</taxon>
        <taxon>Crateriforma</taxon>
    </lineage>
</organism>
<sequence length="82" mass="8893">MNFFDWIRDGVRNSVLHGVNDAIEAIGTPEQSDDFHPNMVALLGSDTSTTKPKRKRSTGGTTTASRKRLGKSLKDMDGAKAS</sequence>
<name>A0A5C5Y412_9PLAN</name>
<dbReference type="RefSeq" id="WP_145299344.1">
    <property type="nucleotide sequence ID" value="NZ_CP036319.1"/>
</dbReference>
<proteinExistence type="predicted"/>
<dbReference type="AlphaFoldDB" id="A0A5C5Y412"/>
<keyword evidence="3" id="KW-1185">Reference proteome</keyword>
<dbReference type="Proteomes" id="UP000317238">
    <property type="component" value="Unassembled WGS sequence"/>
</dbReference>
<feature type="region of interest" description="Disordered" evidence="1">
    <location>
        <begin position="43"/>
        <end position="82"/>
    </location>
</feature>
<dbReference type="EMBL" id="SJPL01000001">
    <property type="protein sequence ID" value="TWT69473.1"/>
    <property type="molecule type" value="Genomic_DNA"/>
</dbReference>
<evidence type="ECO:0000313" key="2">
    <source>
        <dbReference type="EMBL" id="TWT69473.1"/>
    </source>
</evidence>
<gene>
    <name evidence="2" type="ORF">Pan14r_17600</name>
</gene>